<evidence type="ECO:0000313" key="2">
    <source>
        <dbReference type="EMBL" id="KAJ7426027.1"/>
    </source>
</evidence>
<evidence type="ECO:0000256" key="1">
    <source>
        <dbReference type="SAM" id="MobiDB-lite"/>
    </source>
</evidence>
<accession>A0ABQ9DT78</accession>
<dbReference type="EMBL" id="WHWB01032355">
    <property type="protein sequence ID" value="KAJ7426027.1"/>
    <property type="molecule type" value="Genomic_DNA"/>
</dbReference>
<protein>
    <submittedName>
        <fullName evidence="2">Uncharacterized protein</fullName>
    </submittedName>
</protein>
<feature type="region of interest" description="Disordered" evidence="1">
    <location>
        <begin position="99"/>
        <end position="122"/>
    </location>
</feature>
<keyword evidence="3" id="KW-1185">Reference proteome</keyword>
<name>A0ABQ9DT78_9PASS</name>
<reference evidence="2" key="1">
    <citation type="submission" date="2019-10" db="EMBL/GenBank/DDBJ databases">
        <authorList>
            <person name="Soares A.E.R."/>
            <person name="Aleixo A."/>
            <person name="Schneider P."/>
            <person name="Miyaki C.Y."/>
            <person name="Schneider M.P."/>
            <person name="Mello C."/>
            <person name="Vasconcelos A.T.R."/>
        </authorList>
    </citation>
    <scope>NUCLEOTIDE SEQUENCE</scope>
    <source>
        <tissue evidence="2">Muscle</tissue>
    </source>
</reference>
<gene>
    <name evidence="2" type="ORF">WISP_19601</name>
</gene>
<feature type="compositionally biased region" description="Basic and acidic residues" evidence="1">
    <location>
        <begin position="107"/>
        <end position="122"/>
    </location>
</feature>
<comment type="caution">
    <text evidence="2">The sequence shown here is derived from an EMBL/GenBank/DDBJ whole genome shotgun (WGS) entry which is preliminary data.</text>
</comment>
<proteinExistence type="predicted"/>
<dbReference type="Proteomes" id="UP001145742">
    <property type="component" value="Unassembled WGS sequence"/>
</dbReference>
<sequence length="122" mass="13643">MKDHRGADIHLQLTEETKTRVGECSGEAVNPWEVHPGAGPGRDLLTCGEISPHYSSFPDRTCDPGGGQVTLEQPALEGLRPMEKGPMLEQFMFQQFTSHQRSSWRTVTHEKDLKLEQENSSP</sequence>
<evidence type="ECO:0000313" key="3">
    <source>
        <dbReference type="Proteomes" id="UP001145742"/>
    </source>
</evidence>
<organism evidence="2 3">
    <name type="scientific">Willisornis vidua</name>
    <name type="common">Xingu scale-backed antbird</name>
    <dbReference type="NCBI Taxonomy" id="1566151"/>
    <lineage>
        <taxon>Eukaryota</taxon>
        <taxon>Metazoa</taxon>
        <taxon>Chordata</taxon>
        <taxon>Craniata</taxon>
        <taxon>Vertebrata</taxon>
        <taxon>Euteleostomi</taxon>
        <taxon>Archelosauria</taxon>
        <taxon>Archosauria</taxon>
        <taxon>Dinosauria</taxon>
        <taxon>Saurischia</taxon>
        <taxon>Theropoda</taxon>
        <taxon>Coelurosauria</taxon>
        <taxon>Aves</taxon>
        <taxon>Neognathae</taxon>
        <taxon>Neoaves</taxon>
        <taxon>Telluraves</taxon>
        <taxon>Australaves</taxon>
        <taxon>Passeriformes</taxon>
        <taxon>Thamnophilidae</taxon>
        <taxon>Willisornis</taxon>
    </lineage>
</organism>